<feature type="compositionally biased region" description="Polar residues" evidence="1">
    <location>
        <begin position="43"/>
        <end position="57"/>
    </location>
</feature>
<feature type="region of interest" description="Disordered" evidence="1">
    <location>
        <begin position="36"/>
        <end position="61"/>
    </location>
</feature>
<dbReference type="EMBL" id="JAIQCJ010000074">
    <property type="protein sequence ID" value="KAJ8798261.1"/>
    <property type="molecule type" value="Genomic_DNA"/>
</dbReference>
<evidence type="ECO:0000256" key="1">
    <source>
        <dbReference type="SAM" id="MobiDB-lite"/>
    </source>
</evidence>
<evidence type="ECO:0000313" key="2">
    <source>
        <dbReference type="EMBL" id="KAJ8798261.1"/>
    </source>
</evidence>
<reference evidence="2 3" key="1">
    <citation type="submission" date="2022-11" db="EMBL/GenBank/DDBJ databases">
        <title>Whole genome sequence of Eschrichtius robustus ER-17-0199.</title>
        <authorList>
            <person name="Bruniche-Olsen A."/>
            <person name="Black A.N."/>
            <person name="Fields C.J."/>
            <person name="Walden K."/>
            <person name="Dewoody J.A."/>
        </authorList>
    </citation>
    <scope>NUCLEOTIDE SEQUENCE [LARGE SCALE GENOMIC DNA]</scope>
    <source>
        <strain evidence="2">ER-17-0199</strain>
        <tissue evidence="2">Blubber</tissue>
    </source>
</reference>
<name>A0AB34I5E3_ESCRO</name>
<evidence type="ECO:0000313" key="3">
    <source>
        <dbReference type="Proteomes" id="UP001159641"/>
    </source>
</evidence>
<accession>A0AB34I5E3</accession>
<gene>
    <name evidence="2" type="ORF">J1605_001386</name>
</gene>
<proteinExistence type="predicted"/>
<dbReference type="Proteomes" id="UP001159641">
    <property type="component" value="Unassembled WGS sequence"/>
</dbReference>
<keyword evidence="3" id="KW-1185">Reference proteome</keyword>
<sequence>MFQQKVFEQLKEGTSLVAQLLRIRLPMQGTRVRALVREDPTCSRATKPQSAESSGHHQQPGCASPHRCYLLAPLPVFKMRSGFPGGVVDKKPPANAGDTGSILVREDPTCCGATKPISVSQLIIFDKQQTGFLAALLRLRLPPTAVEGHSLGKYVSVSGIEKSLVE</sequence>
<comment type="caution">
    <text evidence="2">The sequence shown here is derived from an EMBL/GenBank/DDBJ whole genome shotgun (WGS) entry which is preliminary data.</text>
</comment>
<protein>
    <submittedName>
        <fullName evidence="2">Uncharacterized protein</fullName>
    </submittedName>
</protein>
<dbReference type="AlphaFoldDB" id="A0AB34I5E3"/>
<organism evidence="2 3">
    <name type="scientific">Eschrichtius robustus</name>
    <name type="common">California gray whale</name>
    <name type="synonym">Eschrichtius gibbosus</name>
    <dbReference type="NCBI Taxonomy" id="9764"/>
    <lineage>
        <taxon>Eukaryota</taxon>
        <taxon>Metazoa</taxon>
        <taxon>Chordata</taxon>
        <taxon>Craniata</taxon>
        <taxon>Vertebrata</taxon>
        <taxon>Euteleostomi</taxon>
        <taxon>Mammalia</taxon>
        <taxon>Eutheria</taxon>
        <taxon>Laurasiatheria</taxon>
        <taxon>Artiodactyla</taxon>
        <taxon>Whippomorpha</taxon>
        <taxon>Cetacea</taxon>
        <taxon>Mysticeti</taxon>
        <taxon>Eschrichtiidae</taxon>
        <taxon>Eschrichtius</taxon>
    </lineage>
</organism>